<sequence length="55" mass="6543">MFWEAFFFQTAVKKNFQLLESMNQSWIVFHIFLLFNSSDSVSLSISFYSYFGVLV</sequence>
<organism evidence="1 2">
    <name type="scientific">Leptospira vanthielii serovar Holland str. Waz Holland = ATCC 700522</name>
    <dbReference type="NCBI Taxonomy" id="1218591"/>
    <lineage>
        <taxon>Bacteria</taxon>
        <taxon>Pseudomonadati</taxon>
        <taxon>Spirochaetota</taxon>
        <taxon>Spirochaetia</taxon>
        <taxon>Leptospirales</taxon>
        <taxon>Leptospiraceae</taxon>
        <taxon>Leptospira</taxon>
    </lineage>
</organism>
<accession>N1W3A0</accession>
<dbReference type="STRING" id="1218591.LEP1GSC199_3933"/>
<evidence type="ECO:0000313" key="2">
    <source>
        <dbReference type="Proteomes" id="UP000012227"/>
    </source>
</evidence>
<comment type="caution">
    <text evidence="1">The sequence shown here is derived from an EMBL/GenBank/DDBJ whole genome shotgun (WGS) entry which is preliminary data.</text>
</comment>
<dbReference type="Proteomes" id="UP000012227">
    <property type="component" value="Unassembled WGS sequence"/>
</dbReference>
<dbReference type="AlphaFoldDB" id="N1W3A0"/>
<protein>
    <submittedName>
        <fullName evidence="1">Uncharacterized protein</fullName>
    </submittedName>
</protein>
<dbReference type="EMBL" id="AOGY02000077">
    <property type="protein sequence ID" value="EMY67950.1"/>
    <property type="molecule type" value="Genomic_DNA"/>
</dbReference>
<proteinExistence type="predicted"/>
<reference evidence="1 2" key="1">
    <citation type="submission" date="2013-03" db="EMBL/GenBank/DDBJ databases">
        <authorList>
            <person name="Harkins D.M."/>
            <person name="Durkin A.S."/>
            <person name="Brinkac L.M."/>
            <person name="Haft D.H."/>
            <person name="Selengut J.D."/>
            <person name="Sanka R."/>
            <person name="DePew J."/>
            <person name="Purushe J."/>
            <person name="Galloway R.L."/>
            <person name="Vinetz J.M."/>
            <person name="Sutton G.G."/>
            <person name="Nierman W.C."/>
            <person name="Fouts D.E."/>
        </authorList>
    </citation>
    <scope>NUCLEOTIDE SEQUENCE [LARGE SCALE GENOMIC DNA]</scope>
    <source>
        <strain evidence="1 2">Waz Holland</strain>
    </source>
</reference>
<gene>
    <name evidence="1" type="ORF">LEP1GSC199_3933</name>
</gene>
<name>N1W3A0_9LEPT</name>
<evidence type="ECO:0000313" key="1">
    <source>
        <dbReference type="EMBL" id="EMY67950.1"/>
    </source>
</evidence>